<evidence type="ECO:0000313" key="2">
    <source>
        <dbReference type="EMBL" id="RKD23829.1"/>
    </source>
</evidence>
<keyword evidence="1" id="KW-0812">Transmembrane</keyword>
<reference evidence="2 3" key="1">
    <citation type="submission" date="2016-08" db="EMBL/GenBank/DDBJ databases">
        <title>Novel Firmicute Genomes.</title>
        <authorList>
            <person name="Poppleton D.I."/>
            <person name="Gribaldo S."/>
        </authorList>
    </citation>
    <scope>NUCLEOTIDE SEQUENCE [LARGE SCALE GENOMIC DNA]</scope>
    <source>
        <strain evidence="2 3">RAOx-1</strain>
    </source>
</reference>
<dbReference type="RefSeq" id="WP_120189057.1">
    <property type="nucleotide sequence ID" value="NZ_MCHY01000008.1"/>
</dbReference>
<dbReference type="EMBL" id="MCHY01000008">
    <property type="protein sequence ID" value="RKD23829.1"/>
    <property type="molecule type" value="Genomic_DNA"/>
</dbReference>
<accession>A0A419SIP7</accession>
<protein>
    <submittedName>
        <fullName evidence="2">Uncharacterized protein</fullName>
    </submittedName>
</protein>
<dbReference type="Proteomes" id="UP000284219">
    <property type="component" value="Unassembled WGS sequence"/>
</dbReference>
<sequence length="113" mass="12956">MNKKSFFEYIIGGALHRFLRLLSWFSSKIGNHSLLAAISNKGNRNVAFVSWVIFMFTFLLSFLFLFKQHLLITIGFAVGYGCLVIAYGSSRIREVMMGSFPVKWIVRLLDPNK</sequence>
<gene>
    <name evidence="2" type="ORF">BEP19_05210</name>
</gene>
<keyword evidence="1" id="KW-1133">Transmembrane helix</keyword>
<dbReference type="AlphaFoldDB" id="A0A419SIP7"/>
<feature type="transmembrane region" description="Helical" evidence="1">
    <location>
        <begin position="46"/>
        <end position="64"/>
    </location>
</feature>
<name>A0A419SIP7_9BACL</name>
<evidence type="ECO:0000313" key="3">
    <source>
        <dbReference type="Proteomes" id="UP000284219"/>
    </source>
</evidence>
<comment type="caution">
    <text evidence="2">The sequence shown here is derived from an EMBL/GenBank/DDBJ whole genome shotgun (WGS) entry which is preliminary data.</text>
</comment>
<feature type="transmembrane region" description="Helical" evidence="1">
    <location>
        <begin position="70"/>
        <end position="88"/>
    </location>
</feature>
<organism evidence="2 3">
    <name type="scientific">Ammoniphilus oxalaticus</name>
    <dbReference type="NCBI Taxonomy" id="66863"/>
    <lineage>
        <taxon>Bacteria</taxon>
        <taxon>Bacillati</taxon>
        <taxon>Bacillota</taxon>
        <taxon>Bacilli</taxon>
        <taxon>Bacillales</taxon>
        <taxon>Paenibacillaceae</taxon>
        <taxon>Aneurinibacillus group</taxon>
        <taxon>Ammoniphilus</taxon>
    </lineage>
</organism>
<keyword evidence="3" id="KW-1185">Reference proteome</keyword>
<keyword evidence="1" id="KW-0472">Membrane</keyword>
<evidence type="ECO:0000256" key="1">
    <source>
        <dbReference type="SAM" id="Phobius"/>
    </source>
</evidence>
<proteinExistence type="predicted"/>